<comment type="caution">
    <text evidence="2">The sequence shown here is derived from an EMBL/GenBank/DDBJ whole genome shotgun (WGS) entry which is preliminary data.</text>
</comment>
<dbReference type="GO" id="GO:0016787">
    <property type="term" value="F:hydrolase activity"/>
    <property type="evidence" value="ECO:0007669"/>
    <property type="project" value="UniProtKB-KW"/>
</dbReference>
<protein>
    <submittedName>
        <fullName evidence="2">Alpha/beta fold hydrolase</fullName>
    </submittedName>
</protein>
<keyword evidence="2" id="KW-0378">Hydrolase</keyword>
<evidence type="ECO:0000259" key="1">
    <source>
        <dbReference type="Pfam" id="PF12697"/>
    </source>
</evidence>
<dbReference type="Pfam" id="PF12697">
    <property type="entry name" value="Abhydrolase_6"/>
    <property type="match status" value="1"/>
</dbReference>
<evidence type="ECO:0000313" key="2">
    <source>
        <dbReference type="EMBL" id="MVW61838.1"/>
    </source>
</evidence>
<gene>
    <name evidence="2" type="ORF">GPY61_18065</name>
</gene>
<dbReference type="Gene3D" id="3.40.50.1820">
    <property type="entry name" value="alpha/beta hydrolase"/>
    <property type="match status" value="1"/>
</dbReference>
<reference evidence="2 3" key="1">
    <citation type="submission" date="2019-12" db="EMBL/GenBank/DDBJ databases">
        <authorList>
            <person name="Li C."/>
            <person name="Zhao J."/>
        </authorList>
    </citation>
    <scope>NUCLEOTIDE SEQUENCE [LARGE SCALE GENOMIC DNA]</scope>
    <source>
        <strain evidence="2 3">NEAU-DD11</strain>
    </source>
</reference>
<dbReference type="InterPro" id="IPR000073">
    <property type="entry name" value="AB_hydrolase_1"/>
</dbReference>
<feature type="domain" description="AB hydrolase-1" evidence="1">
    <location>
        <begin position="28"/>
        <end position="253"/>
    </location>
</feature>
<proteinExistence type="predicted"/>
<dbReference type="InterPro" id="IPR050228">
    <property type="entry name" value="Carboxylesterase_BioH"/>
</dbReference>
<organism evidence="2 3">
    <name type="scientific">Massilia cellulosiltytica</name>
    <dbReference type="NCBI Taxonomy" id="2683234"/>
    <lineage>
        <taxon>Bacteria</taxon>
        <taxon>Pseudomonadati</taxon>
        <taxon>Pseudomonadota</taxon>
        <taxon>Betaproteobacteria</taxon>
        <taxon>Burkholderiales</taxon>
        <taxon>Oxalobacteraceae</taxon>
        <taxon>Telluria group</taxon>
        <taxon>Massilia</taxon>
    </lineage>
</organism>
<dbReference type="SUPFAM" id="SSF53474">
    <property type="entry name" value="alpha/beta-Hydrolases"/>
    <property type="match status" value="1"/>
</dbReference>
<sequence length="261" mass="28503">MTAPTTTQLAQFGHEFGRGPRKVMVFGGAFGHSGDWRAFCEGLDPDAATWVFFDYRGYGRARATLGNYTFEEAAVDALELAAALGWGRFSLVGHSMGGVAIQRVLLAAAPGRIERMVALTAVPACGSRMDAQRLAMFDKAAHDVAQRQFILDFSTGRRLPAVWLRRQALDSAACTAPQAFSGYLRDWGTVDFSERVRGNPVPVMVLAGACDPTLTRELMERTWLAWYPNATLEVLDGCGHYPMLEVPLALARAVGDFLQQP</sequence>
<name>A0A7X3G1D0_9BURK</name>
<dbReference type="InterPro" id="IPR029058">
    <property type="entry name" value="AB_hydrolase_fold"/>
</dbReference>
<dbReference type="EMBL" id="WSES01000005">
    <property type="protein sequence ID" value="MVW61838.1"/>
    <property type="molecule type" value="Genomic_DNA"/>
</dbReference>
<dbReference type="PANTHER" id="PTHR43194">
    <property type="entry name" value="HYDROLASE ALPHA/BETA FOLD FAMILY"/>
    <property type="match status" value="1"/>
</dbReference>
<dbReference type="PANTHER" id="PTHR43194:SF2">
    <property type="entry name" value="PEROXISOMAL MEMBRANE PROTEIN LPX1"/>
    <property type="match status" value="1"/>
</dbReference>
<dbReference type="Proteomes" id="UP000443353">
    <property type="component" value="Unassembled WGS sequence"/>
</dbReference>
<dbReference type="RefSeq" id="WP_056122725.1">
    <property type="nucleotide sequence ID" value="NZ_WSES01000005.1"/>
</dbReference>
<keyword evidence="3" id="KW-1185">Reference proteome</keyword>
<evidence type="ECO:0000313" key="3">
    <source>
        <dbReference type="Proteomes" id="UP000443353"/>
    </source>
</evidence>
<dbReference type="AlphaFoldDB" id="A0A7X3G1D0"/>
<accession>A0A7X3G1D0</accession>